<dbReference type="AlphaFoldDB" id="A0A642UPC5"/>
<dbReference type="Gene3D" id="3.40.50.720">
    <property type="entry name" value="NAD(P)-binding Rossmann-like Domain"/>
    <property type="match status" value="1"/>
</dbReference>
<protein>
    <recommendedName>
        <fullName evidence="4">Enoyl reductase (ER) domain-containing protein</fullName>
    </recommendedName>
</protein>
<dbReference type="GO" id="GO:0005739">
    <property type="term" value="C:mitochondrion"/>
    <property type="evidence" value="ECO:0007669"/>
    <property type="project" value="TreeGrafter"/>
</dbReference>
<dbReference type="Pfam" id="PF13602">
    <property type="entry name" value="ADH_zinc_N_2"/>
    <property type="match status" value="1"/>
</dbReference>
<dbReference type="InterPro" id="IPR011032">
    <property type="entry name" value="GroES-like_sf"/>
</dbReference>
<dbReference type="GeneID" id="54781339"/>
<evidence type="ECO:0000256" key="1">
    <source>
        <dbReference type="ARBA" id="ARBA00004502"/>
    </source>
</evidence>
<evidence type="ECO:0000259" key="4">
    <source>
        <dbReference type="SMART" id="SM00829"/>
    </source>
</evidence>
<keyword evidence="2" id="KW-0551">Lipid droplet</keyword>
<comment type="similarity">
    <text evidence="3">Belongs to the YIM1 family.</text>
</comment>
<dbReference type="InterPro" id="IPR013154">
    <property type="entry name" value="ADH-like_N"/>
</dbReference>
<dbReference type="SUPFAM" id="SSF51735">
    <property type="entry name" value="NAD(P)-binding Rossmann-fold domains"/>
    <property type="match status" value="1"/>
</dbReference>
<dbReference type="OrthoDB" id="3509362at2759"/>
<dbReference type="InterPro" id="IPR050700">
    <property type="entry name" value="YIM1/Zinc_Alcohol_DH_Fams"/>
</dbReference>
<dbReference type="EMBL" id="SWFT01000082">
    <property type="protein sequence ID" value="KAA8902792.1"/>
    <property type="molecule type" value="Genomic_DNA"/>
</dbReference>
<dbReference type="GO" id="GO:0016491">
    <property type="term" value="F:oxidoreductase activity"/>
    <property type="evidence" value="ECO:0007669"/>
    <property type="project" value="InterPro"/>
</dbReference>
<comment type="subcellular location">
    <subcellularLocation>
        <location evidence="1">Lipid droplet</location>
    </subcellularLocation>
</comment>
<organism evidence="5 6">
    <name type="scientific">Diutina rugosa</name>
    <name type="common">Yeast</name>
    <name type="synonym">Candida rugosa</name>
    <dbReference type="NCBI Taxonomy" id="5481"/>
    <lineage>
        <taxon>Eukaryota</taxon>
        <taxon>Fungi</taxon>
        <taxon>Dikarya</taxon>
        <taxon>Ascomycota</taxon>
        <taxon>Saccharomycotina</taxon>
        <taxon>Pichiomycetes</taxon>
        <taxon>Debaryomycetaceae</taxon>
        <taxon>Diutina</taxon>
    </lineage>
</organism>
<proteinExistence type="inferred from homology"/>
<gene>
    <name evidence="5" type="ORF">DIURU_002688</name>
</gene>
<name>A0A642UPC5_DIURU</name>
<feature type="domain" description="Enoyl reductase (ER)" evidence="4">
    <location>
        <begin position="10"/>
        <end position="345"/>
    </location>
</feature>
<dbReference type="PANTHER" id="PTHR11695:SF294">
    <property type="entry name" value="RETICULON-4-INTERACTING PROTEIN 1, MITOCHONDRIAL"/>
    <property type="match status" value="1"/>
</dbReference>
<evidence type="ECO:0000256" key="3">
    <source>
        <dbReference type="ARBA" id="ARBA00038249"/>
    </source>
</evidence>
<sequence>MPTYKQYTYAYNKDPVHETTAELTPVDSDEILIRVSSAALNPIDLLVYYSAYYISSWFNSKQGIGRDYSGTIESIGATAASHTGLKVGDEVFGLYRHFFQKGTIAEYIKIKPMGRDCSIAKIPKGMSKDEAAAVPLVFGTANQMMADHDLKGAKVLVLGGATSVGRYVIQLARIKGAREIITSNGARSNELVRSLGSTKQLDYNQHPNLLTPVLEATKEGKFNYIYDCAGNCELFGDMKDIVDPKKNDFVTIVGDHHINYAKDHLAGLAWPFRKTVFRQIGSKLGLVPYNYRFFLLKPGNWLNVATSLYEQGELQVFVDSTYKFQETPQAVEKLSSGAASGKVVIQVRE</sequence>
<dbReference type="InterPro" id="IPR036291">
    <property type="entry name" value="NAD(P)-bd_dom_sf"/>
</dbReference>
<accession>A0A642UPC5</accession>
<keyword evidence="6" id="KW-1185">Reference proteome</keyword>
<dbReference type="OMA" id="GPLTYFT"/>
<dbReference type="InterPro" id="IPR020843">
    <property type="entry name" value="ER"/>
</dbReference>
<dbReference type="RefSeq" id="XP_034012540.1">
    <property type="nucleotide sequence ID" value="XM_034155366.1"/>
</dbReference>
<evidence type="ECO:0000313" key="5">
    <source>
        <dbReference type="EMBL" id="KAA8902792.1"/>
    </source>
</evidence>
<dbReference type="SMART" id="SM00829">
    <property type="entry name" value="PKS_ER"/>
    <property type="match status" value="1"/>
</dbReference>
<dbReference type="Pfam" id="PF08240">
    <property type="entry name" value="ADH_N"/>
    <property type="match status" value="1"/>
</dbReference>
<dbReference type="VEuPathDB" id="FungiDB:DIURU_002688"/>
<dbReference type="SUPFAM" id="SSF50129">
    <property type="entry name" value="GroES-like"/>
    <property type="match status" value="1"/>
</dbReference>
<comment type="caution">
    <text evidence="5">The sequence shown here is derived from an EMBL/GenBank/DDBJ whole genome shotgun (WGS) entry which is preliminary data.</text>
</comment>
<dbReference type="PANTHER" id="PTHR11695">
    <property type="entry name" value="ALCOHOL DEHYDROGENASE RELATED"/>
    <property type="match status" value="1"/>
</dbReference>
<dbReference type="Proteomes" id="UP000449547">
    <property type="component" value="Unassembled WGS sequence"/>
</dbReference>
<dbReference type="Gene3D" id="3.90.180.10">
    <property type="entry name" value="Medium-chain alcohol dehydrogenases, catalytic domain"/>
    <property type="match status" value="1"/>
</dbReference>
<evidence type="ECO:0000256" key="2">
    <source>
        <dbReference type="ARBA" id="ARBA00022677"/>
    </source>
</evidence>
<reference evidence="5 6" key="1">
    <citation type="submission" date="2019-07" db="EMBL/GenBank/DDBJ databases">
        <title>Genome assembly of two rare yeast pathogens: Diutina rugosa and Trichomonascus ciferrii.</title>
        <authorList>
            <person name="Mixao V."/>
            <person name="Saus E."/>
            <person name="Hansen A."/>
            <person name="Lass-Flor C."/>
            <person name="Gabaldon T."/>
        </authorList>
    </citation>
    <scope>NUCLEOTIDE SEQUENCE [LARGE SCALE GENOMIC DNA]</scope>
    <source>
        <strain evidence="5 6">CBS 613</strain>
    </source>
</reference>
<dbReference type="GO" id="GO:0005811">
    <property type="term" value="C:lipid droplet"/>
    <property type="evidence" value="ECO:0007669"/>
    <property type="project" value="UniProtKB-SubCell"/>
</dbReference>
<evidence type="ECO:0000313" key="6">
    <source>
        <dbReference type="Proteomes" id="UP000449547"/>
    </source>
</evidence>